<organism evidence="2">
    <name type="scientific">Eiseniibacteriota bacterium</name>
    <dbReference type="NCBI Taxonomy" id="2212470"/>
    <lineage>
        <taxon>Bacteria</taxon>
        <taxon>Candidatus Eiseniibacteriota</taxon>
    </lineage>
</organism>
<reference evidence="2" key="1">
    <citation type="journal article" date="2020" name="mSystems">
        <title>Genome- and Community-Level Interaction Insights into Carbon Utilization and Element Cycling Functions of Hydrothermarchaeota in Hydrothermal Sediment.</title>
        <authorList>
            <person name="Zhou Z."/>
            <person name="Liu Y."/>
            <person name="Xu W."/>
            <person name="Pan J."/>
            <person name="Luo Z.H."/>
            <person name="Li M."/>
        </authorList>
    </citation>
    <scope>NUCLEOTIDE SEQUENCE [LARGE SCALE GENOMIC DNA]</scope>
    <source>
        <strain evidence="2">SpSt-1233</strain>
    </source>
</reference>
<dbReference type="AlphaFoldDB" id="A0A7V2F538"/>
<keyword evidence="1" id="KW-0732">Signal</keyword>
<sequence length="187" mass="20471">MRLLLLTVVLAAMLATPAAAYENGYIGLFTDEARSSWCIESAEIPFTFDVWVYCLPSDNGTRGVEFSISDLAPSYFLTGTATGPWVSITMGDIFTGISYSLYLCREDWFLLDVYSFIATGPGQTAIWLEGHEDTGLIRMANCLPGYPVEDARAYASVFVNYPPGSPECAGTATEESSWGAIKDMYSR</sequence>
<evidence type="ECO:0000313" key="2">
    <source>
        <dbReference type="EMBL" id="HER44341.1"/>
    </source>
</evidence>
<name>A0A7V2F538_UNCEI</name>
<feature type="signal peptide" evidence="1">
    <location>
        <begin position="1"/>
        <end position="20"/>
    </location>
</feature>
<gene>
    <name evidence="2" type="ORF">ENO08_07775</name>
</gene>
<dbReference type="Proteomes" id="UP000886069">
    <property type="component" value="Unassembled WGS sequence"/>
</dbReference>
<comment type="caution">
    <text evidence="2">The sequence shown here is derived from an EMBL/GenBank/DDBJ whole genome shotgun (WGS) entry which is preliminary data.</text>
</comment>
<accession>A0A7V2F538</accession>
<evidence type="ECO:0000256" key="1">
    <source>
        <dbReference type="SAM" id="SignalP"/>
    </source>
</evidence>
<protein>
    <submittedName>
        <fullName evidence="2">Uncharacterized protein</fullName>
    </submittedName>
</protein>
<proteinExistence type="predicted"/>
<dbReference type="EMBL" id="DSEC01000562">
    <property type="protein sequence ID" value="HER44341.1"/>
    <property type="molecule type" value="Genomic_DNA"/>
</dbReference>
<feature type="chain" id="PRO_5031265468" evidence="1">
    <location>
        <begin position="21"/>
        <end position="187"/>
    </location>
</feature>